<accession>A0A5K7ZG76</accession>
<evidence type="ECO:0000313" key="2">
    <source>
        <dbReference type="Proteomes" id="UP000425960"/>
    </source>
</evidence>
<dbReference type="AlphaFoldDB" id="A0A5K7ZG76"/>
<dbReference type="EMBL" id="AP021876">
    <property type="protein sequence ID" value="BBO81188.1"/>
    <property type="molecule type" value="Genomic_DNA"/>
</dbReference>
<evidence type="ECO:0000313" key="1">
    <source>
        <dbReference type="EMBL" id="BBO81188.1"/>
    </source>
</evidence>
<organism evidence="1 2">
    <name type="scientific">Desulfosarcina ovata subsp. sediminis</name>
    <dbReference type="NCBI Taxonomy" id="885957"/>
    <lineage>
        <taxon>Bacteria</taxon>
        <taxon>Pseudomonadati</taxon>
        <taxon>Thermodesulfobacteriota</taxon>
        <taxon>Desulfobacteria</taxon>
        <taxon>Desulfobacterales</taxon>
        <taxon>Desulfosarcinaceae</taxon>
        <taxon>Desulfosarcina</taxon>
    </lineage>
</organism>
<reference evidence="1 2" key="1">
    <citation type="submission" date="2019-11" db="EMBL/GenBank/DDBJ databases">
        <title>Comparative genomics of hydrocarbon-degrading Desulfosarcina strains.</title>
        <authorList>
            <person name="Watanabe M."/>
            <person name="Kojima H."/>
            <person name="Fukui M."/>
        </authorList>
    </citation>
    <scope>NUCLEOTIDE SEQUENCE [LARGE SCALE GENOMIC DNA]</scope>
    <source>
        <strain evidence="1 2">28bB2T</strain>
    </source>
</reference>
<name>A0A5K7ZG76_9BACT</name>
<dbReference type="Proteomes" id="UP000425960">
    <property type="component" value="Chromosome"/>
</dbReference>
<proteinExistence type="predicted"/>
<dbReference type="KEGG" id="dov:DSCO28_17540"/>
<gene>
    <name evidence="1" type="ORF">DSCO28_17540</name>
</gene>
<protein>
    <submittedName>
        <fullName evidence="1">Uncharacterized protein</fullName>
    </submittedName>
</protein>
<dbReference type="RefSeq" id="WP_155321956.1">
    <property type="nucleotide sequence ID" value="NZ_AP021876.1"/>
</dbReference>
<sequence length="212" mass="25142">MKAFYNLLDPFHRDHVLSTMKNWIDDQKDDSQEIICSQIKTVRRLLITPLREWLFKQNRNNIATEACSHFIWAVEDYSKSLNLQCAEYNQLENLRNAWNEFIIMADGGWHVFSQTQKKKSKSSRGGDVIESIIKRVFVLNPDLKNKELWPHLFSALELRFEGVEEQIGNKKQPKTWRYTYLNDSGKRKPLSFKTFINRLTDIRTEKQKKSSQ</sequence>